<sequence length="346" mass="36094">MREKVLVLGGGFGGLTAALRVKRALGQDADVTVVSAADRFLYTPSLARLPFGRRRPEELGFPLAPTLWMREVRFAQATVTAIDPAARLVRTTAGEHPYDHLVVATGCRDDLAALPGLAEADGAWSVTTLEGALRAGEGWRAFLDDPGPVVVGAAQGACCPGLARAFLAALTAELRRAGLRERTPIAYVTAGGERRLAAALERQGVQAVTGAVMTEAAPGKLRLADGTTLAYAYAMIVPPSAGQDVVRAVPGLTDARGFVPVLDTCRSRAHPGLYAVGTATGPGAGPHATAQARVAAVNIAAAIRGEPPAAYRPGLAVPAPPRSRAAGALFEKYYLWKARHGYVRLP</sequence>
<dbReference type="Gene3D" id="3.50.50.100">
    <property type="match status" value="1"/>
</dbReference>
<name>A0ABT0G321_9ACTN</name>
<proteinExistence type="predicted"/>
<evidence type="ECO:0000259" key="1">
    <source>
        <dbReference type="Pfam" id="PF07992"/>
    </source>
</evidence>
<dbReference type="PANTHER" id="PTHR43755">
    <property type="match status" value="1"/>
</dbReference>
<dbReference type="PRINTS" id="PR00368">
    <property type="entry name" value="FADPNR"/>
</dbReference>
<organism evidence="2 3">
    <name type="scientific">Actinomadura luzonensis</name>
    <dbReference type="NCBI Taxonomy" id="2805427"/>
    <lineage>
        <taxon>Bacteria</taxon>
        <taxon>Bacillati</taxon>
        <taxon>Actinomycetota</taxon>
        <taxon>Actinomycetes</taxon>
        <taxon>Streptosporangiales</taxon>
        <taxon>Thermomonosporaceae</taxon>
        <taxon>Actinomadura</taxon>
    </lineage>
</organism>
<comment type="caution">
    <text evidence="2">The sequence shown here is derived from an EMBL/GenBank/DDBJ whole genome shotgun (WGS) entry which is preliminary data.</text>
</comment>
<dbReference type="PANTHER" id="PTHR43755:SF1">
    <property type="entry name" value="FAD-DEPENDENT PYRIDINE NUCLEOTIDE-DISULPHIDE OXIDOREDUCTASE"/>
    <property type="match status" value="1"/>
</dbReference>
<accession>A0ABT0G321</accession>
<evidence type="ECO:0000313" key="3">
    <source>
        <dbReference type="Proteomes" id="UP001317259"/>
    </source>
</evidence>
<protein>
    <submittedName>
        <fullName evidence="2">FAD-dependent oxidoreductase</fullName>
    </submittedName>
</protein>
<dbReference type="InterPro" id="IPR023753">
    <property type="entry name" value="FAD/NAD-binding_dom"/>
</dbReference>
<evidence type="ECO:0000313" key="2">
    <source>
        <dbReference type="EMBL" id="MCK2218989.1"/>
    </source>
</evidence>
<dbReference type="SUPFAM" id="SSF51905">
    <property type="entry name" value="FAD/NAD(P)-binding domain"/>
    <property type="match status" value="1"/>
</dbReference>
<dbReference type="Pfam" id="PF07992">
    <property type="entry name" value="Pyr_redox_2"/>
    <property type="match status" value="1"/>
</dbReference>
<dbReference type="InterPro" id="IPR052541">
    <property type="entry name" value="SQRD"/>
</dbReference>
<dbReference type="Proteomes" id="UP001317259">
    <property type="component" value="Unassembled WGS sequence"/>
</dbReference>
<dbReference type="InterPro" id="IPR036188">
    <property type="entry name" value="FAD/NAD-bd_sf"/>
</dbReference>
<gene>
    <name evidence="2" type="ORF">MF672_035110</name>
</gene>
<reference evidence="2 3" key="1">
    <citation type="submission" date="2022-04" db="EMBL/GenBank/DDBJ databases">
        <title>Genome draft of Actinomadura sp. ATCC 31491.</title>
        <authorList>
            <person name="Shi X."/>
            <person name="Du Y."/>
        </authorList>
    </citation>
    <scope>NUCLEOTIDE SEQUENCE [LARGE SCALE GENOMIC DNA]</scope>
    <source>
        <strain evidence="2 3">ATCC 31491</strain>
    </source>
</reference>
<dbReference type="EMBL" id="JAKRKC020000002">
    <property type="protein sequence ID" value="MCK2218989.1"/>
    <property type="molecule type" value="Genomic_DNA"/>
</dbReference>
<dbReference type="RefSeq" id="WP_242381833.1">
    <property type="nucleotide sequence ID" value="NZ_JAKRKC020000002.1"/>
</dbReference>
<feature type="domain" description="FAD/NAD(P)-binding" evidence="1">
    <location>
        <begin position="4"/>
        <end position="292"/>
    </location>
</feature>
<keyword evidence="3" id="KW-1185">Reference proteome</keyword>